<name>A0A848FDY8_9BURK</name>
<dbReference type="NCBIfam" id="TIGR02595">
    <property type="entry name" value="PEP_CTERM"/>
    <property type="match status" value="1"/>
</dbReference>
<keyword evidence="1" id="KW-0732">Signal</keyword>
<dbReference type="EMBL" id="JABBFW010000011">
    <property type="protein sequence ID" value="NML16589.1"/>
    <property type="molecule type" value="Genomic_DNA"/>
</dbReference>
<evidence type="ECO:0000256" key="1">
    <source>
        <dbReference type="SAM" id="SignalP"/>
    </source>
</evidence>
<dbReference type="InterPro" id="IPR013424">
    <property type="entry name" value="Ice-binding_C"/>
</dbReference>
<dbReference type="Proteomes" id="UP000574067">
    <property type="component" value="Unassembled WGS sequence"/>
</dbReference>
<organism evidence="3 4">
    <name type="scientific">Azohydromonas caseinilytica</name>
    <dbReference type="NCBI Taxonomy" id="2728836"/>
    <lineage>
        <taxon>Bacteria</taxon>
        <taxon>Pseudomonadati</taxon>
        <taxon>Pseudomonadota</taxon>
        <taxon>Betaproteobacteria</taxon>
        <taxon>Burkholderiales</taxon>
        <taxon>Sphaerotilaceae</taxon>
        <taxon>Azohydromonas</taxon>
    </lineage>
</organism>
<feature type="domain" description="Ice-binding protein C-terminal" evidence="2">
    <location>
        <begin position="548"/>
        <end position="573"/>
    </location>
</feature>
<evidence type="ECO:0000313" key="3">
    <source>
        <dbReference type="EMBL" id="NML16589.1"/>
    </source>
</evidence>
<feature type="domain" description="Ice-binding protein C-terminal" evidence="2">
    <location>
        <begin position="259"/>
        <end position="283"/>
    </location>
</feature>
<feature type="chain" id="PRO_5032600681" evidence="1">
    <location>
        <begin position="24"/>
        <end position="582"/>
    </location>
</feature>
<proteinExistence type="predicted"/>
<accession>A0A848FDY8</accession>
<gene>
    <name evidence="3" type="ORF">HHL10_16525</name>
</gene>
<evidence type="ECO:0000313" key="4">
    <source>
        <dbReference type="Proteomes" id="UP000574067"/>
    </source>
</evidence>
<evidence type="ECO:0000259" key="2">
    <source>
        <dbReference type="Pfam" id="PF07589"/>
    </source>
</evidence>
<comment type="caution">
    <text evidence="3">The sequence shown here is derived from an EMBL/GenBank/DDBJ whole genome shotgun (WGS) entry which is preliminary data.</text>
</comment>
<dbReference type="AlphaFoldDB" id="A0A848FDY8"/>
<sequence length="582" mass="60833">MRCRVSPLALAAVLAAMPFGARADATASLRLSDFGYSLIDLDSDDGITPAVSFDARSFRASVSASAVEQFRDANGQPDSVSRTDSWNAHFTLFPEIGRSASLPGASSSSVLSGSVAEHSYGAVLEGRARNGRGDGLFRTEFRAEAEPANGSFRLIGIQALSLTPFTELVWTGQLDLDSQSARRLPGMRYEASGARAELGLFDAAGRLIDGFEAQTQSSSGSGPDTRQLDIRLSFANATDAVAHGHLASNLSVSGVTYLPIPEPGTPGLLLGGLGLLAWALRRRQPLRPALPLLAALAGALAGPAQAAISARVGVTNLGYTLIDLNPGDGIAPGLRLVSRPGRGGGVSNSISEYYLRDDRIAPFGASLDGRDMKLDSSGPFVPLATAISGPQVQASASQGGSVTARSLSVRTQGSFDYPVADAAHRRGSGFITWAETSVARFRLTPFTQMVWQGDYALGVDATVGRAHGTDEWVGASFGLGLADRQNRGVGGLSRNLRLFHETGSREDNGAIDVSIVNDAARPFVGSFSLWMRVAGQLQESFELGSAPPVPEAGTWALWLCGLGVVGAAARARRRAMPPGVPA</sequence>
<keyword evidence="4" id="KW-1185">Reference proteome</keyword>
<feature type="signal peptide" evidence="1">
    <location>
        <begin position="1"/>
        <end position="23"/>
    </location>
</feature>
<protein>
    <submittedName>
        <fullName evidence="3">PEP-CTERM sorting domain-containing protein</fullName>
    </submittedName>
</protein>
<dbReference type="Pfam" id="PF07589">
    <property type="entry name" value="PEP-CTERM"/>
    <property type="match status" value="2"/>
</dbReference>
<reference evidence="3 4" key="1">
    <citation type="submission" date="2020-04" db="EMBL/GenBank/DDBJ databases">
        <title>Azohydromonas sp. isolated from soil.</title>
        <authorList>
            <person name="Dahal R.H."/>
        </authorList>
    </citation>
    <scope>NUCLEOTIDE SEQUENCE [LARGE SCALE GENOMIC DNA]</scope>
    <source>
        <strain evidence="3 4">G-1-1-14</strain>
    </source>
</reference>
<dbReference type="RefSeq" id="WP_169161496.1">
    <property type="nucleotide sequence ID" value="NZ_JABBFW010000011.1"/>
</dbReference>